<evidence type="ECO:0000313" key="1">
    <source>
        <dbReference type="EMBL" id="CAA0094810.1"/>
    </source>
</evidence>
<evidence type="ECO:0008006" key="5">
    <source>
        <dbReference type="Google" id="ProtNLM"/>
    </source>
</evidence>
<evidence type="ECO:0000313" key="2">
    <source>
        <dbReference type="EMBL" id="CAA0112701.1"/>
    </source>
</evidence>
<organism evidence="1 3">
    <name type="scientific">Zhongshania aliphaticivorans</name>
    <dbReference type="NCBI Taxonomy" id="1470434"/>
    <lineage>
        <taxon>Bacteria</taxon>
        <taxon>Pseudomonadati</taxon>
        <taxon>Pseudomonadota</taxon>
        <taxon>Gammaproteobacteria</taxon>
        <taxon>Cellvibrionales</taxon>
        <taxon>Spongiibacteraceae</taxon>
        <taxon>Zhongshania</taxon>
    </lineage>
</organism>
<dbReference type="EMBL" id="CACSIM010000004">
    <property type="protein sequence ID" value="CAA0112701.1"/>
    <property type="molecule type" value="Genomic_DNA"/>
</dbReference>
<dbReference type="Pfam" id="PF13174">
    <property type="entry name" value="TPR_6"/>
    <property type="match status" value="1"/>
</dbReference>
<accession>A0A5S9NVT8</accession>
<dbReference type="SUPFAM" id="SSF48452">
    <property type="entry name" value="TPR-like"/>
    <property type="match status" value="2"/>
</dbReference>
<dbReference type="EMBL" id="CACSIK010000001">
    <property type="protein sequence ID" value="CAA0094810.1"/>
    <property type="molecule type" value="Genomic_DNA"/>
</dbReference>
<gene>
    <name evidence="1" type="ORF">IHBHHGIJ_02639</name>
    <name evidence="2" type="ORF">KFEGEMFD_02826</name>
</gene>
<dbReference type="Pfam" id="PF13432">
    <property type="entry name" value="TPR_16"/>
    <property type="match status" value="1"/>
</dbReference>
<dbReference type="Proteomes" id="UP000435877">
    <property type="component" value="Unassembled WGS sequence"/>
</dbReference>
<reference evidence="3 4" key="1">
    <citation type="submission" date="2019-11" db="EMBL/GenBank/DDBJ databases">
        <authorList>
            <person name="Holert J."/>
        </authorList>
    </citation>
    <scope>NUCLEOTIDE SEQUENCE [LARGE SCALE GENOMIC DNA]</scope>
    <source>
        <strain evidence="2">BC3_2A</strain>
        <strain evidence="1">SB11_1A</strain>
    </source>
</reference>
<dbReference type="Gene3D" id="1.25.40.10">
    <property type="entry name" value="Tetratricopeptide repeat domain"/>
    <property type="match status" value="4"/>
</dbReference>
<dbReference type="AlphaFoldDB" id="A0A5S9NVT8"/>
<dbReference type="InterPro" id="IPR019734">
    <property type="entry name" value="TPR_rpt"/>
</dbReference>
<keyword evidence="3" id="KW-1185">Reference proteome</keyword>
<dbReference type="InterPro" id="IPR011990">
    <property type="entry name" value="TPR-like_helical_dom_sf"/>
</dbReference>
<evidence type="ECO:0000313" key="4">
    <source>
        <dbReference type="Proteomes" id="UP000439591"/>
    </source>
</evidence>
<proteinExistence type="predicted"/>
<dbReference type="SMART" id="SM00028">
    <property type="entry name" value="TPR"/>
    <property type="match status" value="5"/>
</dbReference>
<dbReference type="Proteomes" id="UP000439591">
    <property type="component" value="Unassembled WGS sequence"/>
</dbReference>
<sequence>MRLDYFLSKVCEFSMAESRALLLLVSLSWVLPSYASVDGERQTIGEYLDRSGQNPDRLITQKPPKREIPNAAQAIEDARLSAIEHYERVISLSAEPAVRAESLRRAADLKLEYADSESAHLVSSNQDSGSVDEQDKSLGEAIKLYTQLLTDYPDYSAADLVLYQLARAYDLNSMGDRSIDVLRQLSAEFPQSKRVSEASFRAAEMLYLRKRYEEAIVEYQRITTAESDAEFWWLAQYKQAWTYYQLDNYRESVASFAQILNEVDLSSDAATLEDILLSAIDNNAEIVRDTVRGMSKAFSKFSKIEDINDYLAGNSGRYYPVIYRGVAEIFSQEKRYTDAASMYESFSRQYPSHELAKQYSELAIEQYVNGGFRGLAVAAQEQYIAAYGAGSELWEDQEDNENHRELVHQYMEAVVAYRHAEAQQLAKEQNSNAKPHYSAVADRYAEIISTFPNDKSNGENIAHYADTLYESDRFDEAAIQYGKLAYEPSLTENPADAALAQVKSYRQWFELLKREGASEDVLSESRKSVFESISAFASRYPTHEKRSFMLLAAAEDYYQLDNFNDVIAISLPLVNAGNWKDESLHNKALGLLADAYFSKEDYVNAEKFYIALVPRIESDSNDLKNLAQSRLAISVYRQAEEAKDDGAARIAANLFQRAASLSTDKTLVADAMFNAAGQLYELKDWGQSASVLNQFVSEFSGHQMILDAEKMLAIAYEKSANPQRAAAVYERIAHRKESPAALRRTAQLTAGKLYISAGRNGDGERVLTSYLKNYPNPLGEAQKIRLMIAGLYPVNSTTHLKWLRNIVVADETSGRNNSASQLLAADASYTLAMLDVKRANAVSLTLPIEKSLPRRRAAMEKAISALMKTSSYGFSDVSTLANFELGELYRKFAIALMESEVPKKMDDDVLEQYMILLEEQAYPFEEKAIAEYETNMALVGEGVWTSGVRKSLFALAKLAPAKYGKQPKLEKVYDSLY</sequence>
<protein>
    <recommendedName>
        <fullName evidence="5">Outer membrane protein assembly factor BamD</fullName>
    </recommendedName>
</protein>
<name>A0A5S9NVT8_9GAMM</name>
<evidence type="ECO:0000313" key="3">
    <source>
        <dbReference type="Proteomes" id="UP000435877"/>
    </source>
</evidence>